<comment type="caution">
    <text evidence="1">The sequence shown here is derived from an EMBL/GenBank/DDBJ whole genome shotgun (WGS) entry which is preliminary data.</text>
</comment>
<gene>
    <name evidence="1" type="ORF">O3M35_000531</name>
</gene>
<dbReference type="EMBL" id="JAPXFL010000001">
    <property type="protein sequence ID" value="KAK9511980.1"/>
    <property type="molecule type" value="Genomic_DNA"/>
</dbReference>
<name>A0AAW1DSY2_9HEMI</name>
<keyword evidence="2" id="KW-1185">Reference proteome</keyword>
<organism evidence="1 2">
    <name type="scientific">Rhynocoris fuscipes</name>
    <dbReference type="NCBI Taxonomy" id="488301"/>
    <lineage>
        <taxon>Eukaryota</taxon>
        <taxon>Metazoa</taxon>
        <taxon>Ecdysozoa</taxon>
        <taxon>Arthropoda</taxon>
        <taxon>Hexapoda</taxon>
        <taxon>Insecta</taxon>
        <taxon>Pterygota</taxon>
        <taxon>Neoptera</taxon>
        <taxon>Paraneoptera</taxon>
        <taxon>Hemiptera</taxon>
        <taxon>Heteroptera</taxon>
        <taxon>Panheteroptera</taxon>
        <taxon>Cimicomorpha</taxon>
        <taxon>Reduviidae</taxon>
        <taxon>Harpactorinae</taxon>
        <taxon>Harpactorini</taxon>
        <taxon>Rhynocoris</taxon>
    </lineage>
</organism>
<evidence type="ECO:0000313" key="2">
    <source>
        <dbReference type="Proteomes" id="UP001461498"/>
    </source>
</evidence>
<accession>A0AAW1DSY2</accession>
<dbReference type="AlphaFoldDB" id="A0AAW1DSY2"/>
<evidence type="ECO:0000313" key="1">
    <source>
        <dbReference type="EMBL" id="KAK9511980.1"/>
    </source>
</evidence>
<sequence length="184" mass="21819">MPDKTNIHELLHLIKQLVYRIEQLPTEEPTCYPSFLCQRRPRYQIDWDKVPLITNDSILEIRPTHLLKYQKNNGFKLDKVFIRINAVHNSHASPPWYHPCDPAFRKEQAIRDMKDDIYPAGIDTVTPCQMPAPDIGYNKELDCESCAKDKSIKICKWKHYDYQPCREKEERFLCKDHHCYATSK</sequence>
<dbReference type="Proteomes" id="UP001461498">
    <property type="component" value="Unassembled WGS sequence"/>
</dbReference>
<reference evidence="1 2" key="1">
    <citation type="submission" date="2022-12" db="EMBL/GenBank/DDBJ databases">
        <title>Chromosome-level genome assembly of true bugs.</title>
        <authorList>
            <person name="Ma L."/>
            <person name="Li H."/>
        </authorList>
    </citation>
    <scope>NUCLEOTIDE SEQUENCE [LARGE SCALE GENOMIC DNA]</scope>
    <source>
        <strain evidence="1">Lab_2022b</strain>
    </source>
</reference>
<protein>
    <submittedName>
        <fullName evidence="1">Uncharacterized protein</fullName>
    </submittedName>
</protein>
<proteinExistence type="predicted"/>